<reference evidence="1 2" key="1">
    <citation type="submission" date="2020-04" db="EMBL/GenBank/DDBJ databases">
        <title>Chromosome-level genome assembly of a cyprinid fish Onychostoma macrolepis by integration of Nanopore Sequencing, Bionano and Hi-C technology.</title>
        <authorList>
            <person name="Wang D."/>
        </authorList>
    </citation>
    <scope>NUCLEOTIDE SEQUENCE [LARGE SCALE GENOMIC DNA]</scope>
    <source>
        <strain evidence="1">SWU-2019</strain>
        <tissue evidence="1">Muscle</tissue>
    </source>
</reference>
<comment type="caution">
    <text evidence="1">The sequence shown here is derived from an EMBL/GenBank/DDBJ whole genome shotgun (WGS) entry which is preliminary data.</text>
</comment>
<protein>
    <submittedName>
        <fullName evidence="1">Uncharacterized protein</fullName>
    </submittedName>
</protein>
<dbReference type="EMBL" id="JAAMOB010000010">
    <property type="protein sequence ID" value="KAF4108441.1"/>
    <property type="molecule type" value="Genomic_DNA"/>
</dbReference>
<gene>
    <name evidence="1" type="ORF">G5714_011200</name>
</gene>
<sequence>MTESKEKALSLKSDVTTVAVRNDVKETEKPKRKILDEDEYIENLEKIIQRTFSQMSPNFKRRRIIWRQRRMEIWSG</sequence>
<name>A0A7J6CMN6_9TELE</name>
<evidence type="ECO:0000313" key="2">
    <source>
        <dbReference type="Proteomes" id="UP000579812"/>
    </source>
</evidence>
<proteinExistence type="predicted"/>
<evidence type="ECO:0000313" key="1">
    <source>
        <dbReference type="EMBL" id="KAF4108441.1"/>
    </source>
</evidence>
<keyword evidence="2" id="KW-1185">Reference proteome</keyword>
<accession>A0A7J6CMN6</accession>
<dbReference type="AlphaFoldDB" id="A0A7J6CMN6"/>
<organism evidence="1 2">
    <name type="scientific">Onychostoma macrolepis</name>
    <dbReference type="NCBI Taxonomy" id="369639"/>
    <lineage>
        <taxon>Eukaryota</taxon>
        <taxon>Metazoa</taxon>
        <taxon>Chordata</taxon>
        <taxon>Craniata</taxon>
        <taxon>Vertebrata</taxon>
        <taxon>Euteleostomi</taxon>
        <taxon>Actinopterygii</taxon>
        <taxon>Neopterygii</taxon>
        <taxon>Teleostei</taxon>
        <taxon>Ostariophysi</taxon>
        <taxon>Cypriniformes</taxon>
        <taxon>Cyprinidae</taxon>
        <taxon>Acrossocheilinae</taxon>
        <taxon>Onychostoma</taxon>
    </lineage>
</organism>
<dbReference type="Proteomes" id="UP000579812">
    <property type="component" value="Unassembled WGS sequence"/>
</dbReference>